<feature type="non-terminal residue" evidence="1">
    <location>
        <position position="105"/>
    </location>
</feature>
<feature type="non-terminal residue" evidence="1">
    <location>
        <position position="1"/>
    </location>
</feature>
<sequence length="105" mass="11371">AGPVTCAWRGHRTASELLSASHLCHVRGPPPTGNNVSSHVASTCHGLHPPARKLWSCGLRVPVDFGLDVRPSWRRSQALLARQATLRSFSDKTGTDFGRQSLSMT</sequence>
<accession>A0AAD6FBL7</accession>
<evidence type="ECO:0000313" key="1">
    <source>
        <dbReference type="EMBL" id="KAJ4928934.1"/>
    </source>
</evidence>
<evidence type="ECO:0000313" key="2">
    <source>
        <dbReference type="Proteomes" id="UP001219934"/>
    </source>
</evidence>
<name>A0AAD6FBL7_9TELE</name>
<dbReference type="Proteomes" id="UP001219934">
    <property type="component" value="Unassembled WGS sequence"/>
</dbReference>
<protein>
    <submittedName>
        <fullName evidence="1">Uncharacterized protein</fullName>
    </submittedName>
</protein>
<reference evidence="1" key="1">
    <citation type="submission" date="2022-11" db="EMBL/GenBank/DDBJ databases">
        <title>Chromosome-level genome of Pogonophryne albipinna.</title>
        <authorList>
            <person name="Jo E."/>
        </authorList>
    </citation>
    <scope>NUCLEOTIDE SEQUENCE</scope>
    <source>
        <strain evidence="1">SGF0006</strain>
        <tissue evidence="1">Muscle</tissue>
    </source>
</reference>
<gene>
    <name evidence="1" type="ORF">JOQ06_004556</name>
</gene>
<dbReference type="AlphaFoldDB" id="A0AAD6FBL7"/>
<proteinExistence type="predicted"/>
<keyword evidence="2" id="KW-1185">Reference proteome</keyword>
<comment type="caution">
    <text evidence="1">The sequence shown here is derived from an EMBL/GenBank/DDBJ whole genome shotgun (WGS) entry which is preliminary data.</text>
</comment>
<organism evidence="1 2">
    <name type="scientific">Pogonophryne albipinna</name>
    <dbReference type="NCBI Taxonomy" id="1090488"/>
    <lineage>
        <taxon>Eukaryota</taxon>
        <taxon>Metazoa</taxon>
        <taxon>Chordata</taxon>
        <taxon>Craniata</taxon>
        <taxon>Vertebrata</taxon>
        <taxon>Euteleostomi</taxon>
        <taxon>Actinopterygii</taxon>
        <taxon>Neopterygii</taxon>
        <taxon>Teleostei</taxon>
        <taxon>Neoteleostei</taxon>
        <taxon>Acanthomorphata</taxon>
        <taxon>Eupercaria</taxon>
        <taxon>Perciformes</taxon>
        <taxon>Notothenioidei</taxon>
        <taxon>Pogonophryne</taxon>
    </lineage>
</organism>
<dbReference type="EMBL" id="JAPTMU010000017">
    <property type="protein sequence ID" value="KAJ4928934.1"/>
    <property type="molecule type" value="Genomic_DNA"/>
</dbReference>